<gene>
    <name evidence="1" type="ORF">CEP51_006155</name>
</gene>
<evidence type="ECO:0000313" key="2">
    <source>
        <dbReference type="Proteomes" id="UP000287972"/>
    </source>
</evidence>
<comment type="caution">
    <text evidence="1">The sequence shown here is derived from an EMBL/GenBank/DDBJ whole genome shotgun (WGS) entry which is preliminary data.</text>
</comment>
<proteinExistence type="predicted"/>
<keyword evidence="2" id="KW-1185">Reference proteome</keyword>
<organism evidence="1 2">
    <name type="scientific">Fusarium floridanum</name>
    <dbReference type="NCBI Taxonomy" id="1325733"/>
    <lineage>
        <taxon>Eukaryota</taxon>
        <taxon>Fungi</taxon>
        <taxon>Dikarya</taxon>
        <taxon>Ascomycota</taxon>
        <taxon>Pezizomycotina</taxon>
        <taxon>Sordariomycetes</taxon>
        <taxon>Hypocreomycetidae</taxon>
        <taxon>Hypocreales</taxon>
        <taxon>Nectriaceae</taxon>
        <taxon>Fusarium</taxon>
        <taxon>Fusarium solani species complex</taxon>
    </lineage>
</organism>
<accession>A0A428RUK1</accession>
<protein>
    <submittedName>
        <fullName evidence="1">Uncharacterized protein</fullName>
    </submittedName>
</protein>
<name>A0A428RUK1_9HYPO</name>
<dbReference type="EMBL" id="NKCL01000131">
    <property type="protein sequence ID" value="RSL81020.1"/>
    <property type="molecule type" value="Genomic_DNA"/>
</dbReference>
<reference evidence="1 2" key="1">
    <citation type="submission" date="2017-06" db="EMBL/GenBank/DDBJ databases">
        <title>Comparative genomic analysis of Ambrosia Fusariam Clade fungi.</title>
        <authorList>
            <person name="Stajich J.E."/>
            <person name="Carrillo J."/>
            <person name="Kijimoto T."/>
            <person name="Eskalen A."/>
            <person name="O'Donnell K."/>
            <person name="Kasson M."/>
        </authorList>
    </citation>
    <scope>NUCLEOTIDE SEQUENCE [LARGE SCALE GENOMIC DNA]</scope>
    <source>
        <strain evidence="1 2">NRRL62606</strain>
    </source>
</reference>
<dbReference type="AlphaFoldDB" id="A0A428RUK1"/>
<dbReference type="Proteomes" id="UP000287972">
    <property type="component" value="Unassembled WGS sequence"/>
</dbReference>
<sequence length="182" mass="21343">MSALFDPSVPKAGDGKMSMDETEVEVSLAYGMALHELRIILELVQGVRIPPSDDLEALKTYRELVISDVTRLDKKVNISMDYLRARDAQFHYQAKRLRTPDRIDRLRLWNREKKYEMEACRLRHGDKGYQAALKRFEEEKRVMIKCYELEELWEKAMEREEYVKSEGDDDLSSDCEGMIGEE</sequence>
<evidence type="ECO:0000313" key="1">
    <source>
        <dbReference type="EMBL" id="RSL81020.1"/>
    </source>
</evidence>